<feature type="transmembrane region" description="Helical" evidence="5">
    <location>
        <begin position="123"/>
        <end position="148"/>
    </location>
</feature>
<keyword evidence="5" id="KW-0472">Membrane</keyword>
<accession>A0ABT3HIB0</accession>
<dbReference type="InterPro" id="IPR030374">
    <property type="entry name" value="PABS"/>
</dbReference>
<keyword evidence="2 4" id="KW-0808">Transferase</keyword>
<dbReference type="Pfam" id="PF01564">
    <property type="entry name" value="Spermine_synth"/>
    <property type="match status" value="1"/>
</dbReference>
<dbReference type="Proteomes" id="UP001209755">
    <property type="component" value="Unassembled WGS sequence"/>
</dbReference>
<feature type="transmembrane region" description="Helical" evidence="5">
    <location>
        <begin position="196"/>
        <end position="214"/>
    </location>
</feature>
<dbReference type="PANTHER" id="PTHR43317:SF1">
    <property type="entry name" value="THERMOSPERMINE SYNTHASE ACAULIS5"/>
    <property type="match status" value="1"/>
</dbReference>
<evidence type="ECO:0000259" key="6">
    <source>
        <dbReference type="PROSITE" id="PS51006"/>
    </source>
</evidence>
<organism evidence="7 8">
    <name type="scientific">Rhodobium gokarnense</name>
    <dbReference type="NCBI Taxonomy" id="364296"/>
    <lineage>
        <taxon>Bacteria</taxon>
        <taxon>Pseudomonadati</taxon>
        <taxon>Pseudomonadota</taxon>
        <taxon>Alphaproteobacteria</taxon>
        <taxon>Hyphomicrobiales</taxon>
        <taxon>Rhodobiaceae</taxon>
        <taxon>Rhodobium</taxon>
    </lineage>
</organism>
<feature type="transmembrane region" description="Helical" evidence="5">
    <location>
        <begin position="54"/>
        <end position="74"/>
    </location>
</feature>
<feature type="transmembrane region" description="Helical" evidence="5">
    <location>
        <begin position="20"/>
        <end position="42"/>
    </location>
</feature>
<keyword evidence="5" id="KW-1133">Transmembrane helix</keyword>
<evidence type="ECO:0000313" key="8">
    <source>
        <dbReference type="Proteomes" id="UP001209755"/>
    </source>
</evidence>
<feature type="domain" description="PABS" evidence="6">
    <location>
        <begin position="334"/>
        <end position="463"/>
    </location>
</feature>
<dbReference type="RefSeq" id="WP_264603721.1">
    <property type="nucleotide sequence ID" value="NZ_JAOQNS010000019.1"/>
</dbReference>
<keyword evidence="3 4" id="KW-0620">Polyamine biosynthesis</keyword>
<dbReference type="SUPFAM" id="SSF53335">
    <property type="entry name" value="S-adenosyl-L-methionine-dependent methyltransferases"/>
    <property type="match status" value="1"/>
</dbReference>
<evidence type="ECO:0000256" key="4">
    <source>
        <dbReference type="PROSITE-ProRule" id="PRU00354"/>
    </source>
</evidence>
<evidence type="ECO:0000256" key="1">
    <source>
        <dbReference type="ARBA" id="ARBA00007867"/>
    </source>
</evidence>
<dbReference type="PROSITE" id="PS51006">
    <property type="entry name" value="PABS_2"/>
    <property type="match status" value="1"/>
</dbReference>
<feature type="transmembrane region" description="Helical" evidence="5">
    <location>
        <begin position="86"/>
        <end position="111"/>
    </location>
</feature>
<sequence>MEENDAPEVRDGEGPPSTGLMVLLVAAEFLVSAAGLVVEIVAGRMLAPYVGMSLYSWTAVIAVVLAGLTIGHWVGGRLAERAEKAIALGIAAALAVAAISTALALPLLQALSTPILGSAGTSVLGLVVLAMALFLVPSFMVGVPAPALTKIAIDRAPHAAGRALGRMYAAGALGAIAGTLLAGYLFISWLGTARTLAVVAAVDAGLALVFLGYAGRRRGRTAVAILVAVALSAAAAGLANAKSPCTVESDYYCIRSIDMTEDVGAPARLMVLDHLGHGINVRDDPRRLVTPYVATIDHLRRLRFGAHPVSAFFIGGGAYTLPRAWTAGENPDLVTVAEIDPAVTEIAVRDFWLDPQKMDIHHRDARRVLKNSGGDFDIIVGDAFTDIAVPPHLVTKEFFALVAEKLSDDGVYAMNLVDRMERLDALAAVYRTLLEIFPVVEVWVEAEDFSAQGRTTFVLLAAKTPTDTPRVVEPDTGRIFARIPPDRVARLVAGRDPPVLTDDYAPIDRLMGALSW</sequence>
<comment type="similarity">
    <text evidence="1">Belongs to the spermidine/spermine synthase family.</text>
</comment>
<name>A0ABT3HIB0_9HYPH</name>
<feature type="transmembrane region" description="Helical" evidence="5">
    <location>
        <begin position="221"/>
        <end position="239"/>
    </location>
</feature>
<evidence type="ECO:0000256" key="3">
    <source>
        <dbReference type="ARBA" id="ARBA00023115"/>
    </source>
</evidence>
<gene>
    <name evidence="7" type="ORF">M2319_004510</name>
</gene>
<feature type="active site" description="Proton acceptor" evidence="4">
    <location>
        <position position="382"/>
    </location>
</feature>
<proteinExistence type="inferred from homology"/>
<dbReference type="InterPro" id="IPR029063">
    <property type="entry name" value="SAM-dependent_MTases_sf"/>
</dbReference>
<keyword evidence="8" id="KW-1185">Reference proteome</keyword>
<protein>
    <submittedName>
        <fullName evidence="7">Membrane-bound spermidine synthase</fullName>
    </submittedName>
</protein>
<keyword evidence="5" id="KW-0812">Transmembrane</keyword>
<feature type="transmembrane region" description="Helical" evidence="5">
    <location>
        <begin position="168"/>
        <end position="190"/>
    </location>
</feature>
<evidence type="ECO:0000256" key="2">
    <source>
        <dbReference type="ARBA" id="ARBA00022679"/>
    </source>
</evidence>
<dbReference type="SUPFAM" id="SSF103473">
    <property type="entry name" value="MFS general substrate transporter"/>
    <property type="match status" value="1"/>
</dbReference>
<evidence type="ECO:0000313" key="7">
    <source>
        <dbReference type="EMBL" id="MCW2310145.1"/>
    </source>
</evidence>
<dbReference type="EMBL" id="JAOQNS010000019">
    <property type="protein sequence ID" value="MCW2310145.1"/>
    <property type="molecule type" value="Genomic_DNA"/>
</dbReference>
<dbReference type="NCBIfam" id="NF037959">
    <property type="entry name" value="MFS_SpdSyn"/>
    <property type="match status" value="1"/>
</dbReference>
<dbReference type="PANTHER" id="PTHR43317">
    <property type="entry name" value="THERMOSPERMINE SYNTHASE ACAULIS5"/>
    <property type="match status" value="1"/>
</dbReference>
<dbReference type="Gene3D" id="3.40.50.150">
    <property type="entry name" value="Vaccinia Virus protein VP39"/>
    <property type="match status" value="1"/>
</dbReference>
<evidence type="ECO:0000256" key="5">
    <source>
        <dbReference type="SAM" id="Phobius"/>
    </source>
</evidence>
<comment type="caution">
    <text evidence="7">The sequence shown here is derived from an EMBL/GenBank/DDBJ whole genome shotgun (WGS) entry which is preliminary data.</text>
</comment>
<reference evidence="8" key="1">
    <citation type="submission" date="2023-07" db="EMBL/GenBank/DDBJ databases">
        <title>Genome sequencing of Purple Non-Sulfur Bacteria from various extreme environments.</title>
        <authorList>
            <person name="Mayer M."/>
        </authorList>
    </citation>
    <scope>NUCLEOTIDE SEQUENCE [LARGE SCALE GENOMIC DNA]</scope>
    <source>
        <strain evidence="8">DSM 17935</strain>
    </source>
</reference>
<dbReference type="InterPro" id="IPR036259">
    <property type="entry name" value="MFS_trans_sf"/>
</dbReference>